<keyword evidence="2" id="KW-1185">Reference proteome</keyword>
<protein>
    <submittedName>
        <fullName evidence="1">Uncharacterized protein</fullName>
    </submittedName>
</protein>
<dbReference type="PANTHER" id="PTHR31649">
    <property type="entry name" value="AGAP009604-PA"/>
    <property type="match status" value="1"/>
</dbReference>
<evidence type="ECO:0000313" key="2">
    <source>
        <dbReference type="Proteomes" id="UP001378592"/>
    </source>
</evidence>
<name>A0AAN9ZAN7_9ORTH</name>
<dbReference type="EMBL" id="JAZDUA010000099">
    <property type="protein sequence ID" value="KAK7868155.1"/>
    <property type="molecule type" value="Genomic_DNA"/>
</dbReference>
<dbReference type="InterPro" id="IPR006616">
    <property type="entry name" value="DM9_repeat"/>
</dbReference>
<dbReference type="Pfam" id="PF11901">
    <property type="entry name" value="DM9"/>
    <property type="match status" value="1"/>
</dbReference>
<dbReference type="SMART" id="SM00696">
    <property type="entry name" value="DM9"/>
    <property type="match status" value="2"/>
</dbReference>
<comment type="caution">
    <text evidence="1">The sequence shown here is derived from an EMBL/GenBank/DDBJ whole genome shotgun (WGS) entry which is preliminary data.</text>
</comment>
<dbReference type="AlphaFoldDB" id="A0AAN9ZAN7"/>
<organism evidence="1 2">
    <name type="scientific">Gryllus longicercus</name>
    <dbReference type="NCBI Taxonomy" id="2509291"/>
    <lineage>
        <taxon>Eukaryota</taxon>
        <taxon>Metazoa</taxon>
        <taxon>Ecdysozoa</taxon>
        <taxon>Arthropoda</taxon>
        <taxon>Hexapoda</taxon>
        <taxon>Insecta</taxon>
        <taxon>Pterygota</taxon>
        <taxon>Neoptera</taxon>
        <taxon>Polyneoptera</taxon>
        <taxon>Orthoptera</taxon>
        <taxon>Ensifera</taxon>
        <taxon>Gryllidea</taxon>
        <taxon>Grylloidea</taxon>
        <taxon>Gryllidae</taxon>
        <taxon>Gryllinae</taxon>
        <taxon>Gryllus</taxon>
    </lineage>
</organism>
<dbReference type="PANTHER" id="PTHR31649:SF1">
    <property type="entry name" value="FARNESOIC ACID O-METHYL TRANSFERASE DOMAIN-CONTAINING PROTEIN"/>
    <property type="match status" value="1"/>
</dbReference>
<evidence type="ECO:0000313" key="1">
    <source>
        <dbReference type="EMBL" id="KAK7868155.1"/>
    </source>
</evidence>
<reference evidence="1 2" key="1">
    <citation type="submission" date="2024-03" db="EMBL/GenBank/DDBJ databases">
        <title>The genome assembly and annotation of the cricket Gryllus longicercus Weissman &amp; Gray.</title>
        <authorList>
            <person name="Szrajer S."/>
            <person name="Gray D."/>
            <person name="Ylla G."/>
        </authorList>
    </citation>
    <scope>NUCLEOTIDE SEQUENCE [LARGE SCALE GENOMIC DNA]</scope>
    <source>
        <strain evidence="1">DAG 2021-001</strain>
        <tissue evidence="1">Whole body minus gut</tissue>
    </source>
</reference>
<proteinExistence type="predicted"/>
<gene>
    <name evidence="1" type="ORF">R5R35_003030</name>
</gene>
<accession>A0AAN9ZAN7</accession>
<sequence>MDPFMAYADEPRRLWRGWRRAEEMGAAWHREAADAQVPAARPAGPPLPWWTHAHDARPQRPVRAGTDLDGGPLYVGRAWHQSQLLPAKVAPKHQGAFVAWKGREHSKFFMQFEVLHLLRGRAEWIEASDGDIPAQAFPVGITSSGRQAFAARASVQGVVTPGRIVEGDNCCYVPYGHKEWAFENYEVLAIL</sequence>
<dbReference type="Proteomes" id="UP001378592">
    <property type="component" value="Unassembled WGS sequence"/>
</dbReference>